<dbReference type="VEuPathDB" id="ToxoDB:TGDOM2_319730"/>
<comment type="similarity">
    <text evidence="1">Belongs to the FAM136 family.</text>
</comment>
<gene>
    <name evidence="2" type="ORF">TGDOM2_319730</name>
</gene>
<organism evidence="2 3">
    <name type="scientific">Toxoplasma gondii GAB2-2007-GAL-DOM2</name>
    <dbReference type="NCBI Taxonomy" id="1130820"/>
    <lineage>
        <taxon>Eukaryota</taxon>
        <taxon>Sar</taxon>
        <taxon>Alveolata</taxon>
        <taxon>Apicomplexa</taxon>
        <taxon>Conoidasida</taxon>
        <taxon>Coccidia</taxon>
        <taxon>Eucoccidiorida</taxon>
        <taxon>Eimeriorina</taxon>
        <taxon>Sarcocystidae</taxon>
        <taxon>Toxoplasma</taxon>
    </lineage>
</organism>
<dbReference type="GO" id="GO:0005737">
    <property type="term" value="C:cytoplasm"/>
    <property type="evidence" value="ECO:0007669"/>
    <property type="project" value="TreeGrafter"/>
</dbReference>
<dbReference type="EMBL" id="AHZU02001556">
    <property type="protein sequence ID" value="KFG31139.1"/>
    <property type="molecule type" value="Genomic_DNA"/>
</dbReference>
<reference evidence="2 3" key="1">
    <citation type="submission" date="2014-02" db="EMBL/GenBank/DDBJ databases">
        <authorList>
            <person name="Sibley D."/>
            <person name="Venepally P."/>
            <person name="Karamycheva S."/>
            <person name="Hadjithomas M."/>
            <person name="Khan A."/>
            <person name="Brunk B."/>
            <person name="Roos D."/>
            <person name="Caler E."/>
            <person name="Lorenzi H."/>
        </authorList>
    </citation>
    <scope>NUCLEOTIDE SEQUENCE [LARGE SCALE GENOMIC DNA]</scope>
    <source>
        <strain evidence="2 3">GAB2-2007-GAL-DOM2</strain>
    </source>
</reference>
<accession>A0A086JG71</accession>
<name>A0A086JG71_TOXGO</name>
<evidence type="ECO:0000256" key="1">
    <source>
        <dbReference type="ARBA" id="ARBA00009952"/>
    </source>
</evidence>
<dbReference type="InterPro" id="IPR008560">
    <property type="entry name" value="DUF842_euk"/>
</dbReference>
<dbReference type="OrthoDB" id="9975421at2759"/>
<proteinExistence type="inferred from homology"/>
<protein>
    <submittedName>
        <fullName evidence="2">C2C2 zinc finger protein</fullName>
    </submittedName>
</protein>
<dbReference type="PANTHER" id="PTHR21096:SF0">
    <property type="entry name" value="PROTEIN FAM136A"/>
    <property type="match status" value="1"/>
</dbReference>
<evidence type="ECO:0000313" key="3">
    <source>
        <dbReference type="Proteomes" id="UP000028837"/>
    </source>
</evidence>
<dbReference type="AlphaFoldDB" id="A0A086JG71"/>
<sequence>MAFGSSSSSERYPSLEEGARSFQKKFEDMISSLTKRTLPLQRKAFECCVSCFDRHNDDHVKIADCMTRCHQQGEAIMRSLQRETEVLQSKLDSCQKTCYTRFAQPDKSADPASFEAEREKCFTQCFAEVEPFLSEVAQRVNRRIDEASQ</sequence>
<dbReference type="Pfam" id="PF05811">
    <property type="entry name" value="DUF842"/>
    <property type="match status" value="1"/>
</dbReference>
<comment type="caution">
    <text evidence="2">The sequence shown here is derived from an EMBL/GenBank/DDBJ whole genome shotgun (WGS) entry which is preliminary data.</text>
</comment>
<dbReference type="PANTHER" id="PTHR21096">
    <property type="entry name" value="PROTEIN FAM136A"/>
    <property type="match status" value="1"/>
</dbReference>
<dbReference type="Proteomes" id="UP000028837">
    <property type="component" value="Unassembled WGS sequence"/>
</dbReference>
<evidence type="ECO:0000313" key="2">
    <source>
        <dbReference type="EMBL" id="KFG31139.1"/>
    </source>
</evidence>